<proteinExistence type="predicted"/>
<sequence length="90" mass="9895">MGRLAWPLRPLPDGRGEVWRWDLGGLSELPKARAALRNRLGVAGFPPAEEDTAGSGWSWPSTSSPRTRCGTVSHRWWRPSWPGAAGGCWT</sequence>
<reference evidence="2 3" key="1">
    <citation type="submission" date="2023-12" db="EMBL/GenBank/DDBJ databases">
        <title>Blastococcus brunescens sp. nov., an actonobacterium isolated from sandstone collected in sahara desert.</title>
        <authorList>
            <person name="Gtari M."/>
            <person name="Ghodhbane F."/>
        </authorList>
    </citation>
    <scope>NUCLEOTIDE SEQUENCE [LARGE SCALE GENOMIC DNA]</scope>
    <source>
        <strain evidence="2 3">BMG 8361</strain>
    </source>
</reference>
<dbReference type="EMBL" id="CP141261">
    <property type="protein sequence ID" value="WRL67321.1"/>
    <property type="molecule type" value="Genomic_DNA"/>
</dbReference>
<dbReference type="Proteomes" id="UP001324287">
    <property type="component" value="Chromosome"/>
</dbReference>
<organism evidence="2 3">
    <name type="scientific">Blastococcus brunescens</name>
    <dbReference type="NCBI Taxonomy" id="1564165"/>
    <lineage>
        <taxon>Bacteria</taxon>
        <taxon>Bacillati</taxon>
        <taxon>Actinomycetota</taxon>
        <taxon>Actinomycetes</taxon>
        <taxon>Geodermatophilales</taxon>
        <taxon>Geodermatophilaceae</taxon>
        <taxon>Blastococcus</taxon>
    </lineage>
</organism>
<evidence type="ECO:0000313" key="2">
    <source>
        <dbReference type="EMBL" id="WRL67321.1"/>
    </source>
</evidence>
<feature type="compositionally biased region" description="Low complexity" evidence="1">
    <location>
        <begin position="54"/>
        <end position="66"/>
    </location>
</feature>
<protein>
    <submittedName>
        <fullName evidence="2">Uncharacterized protein</fullName>
    </submittedName>
</protein>
<evidence type="ECO:0000256" key="1">
    <source>
        <dbReference type="SAM" id="MobiDB-lite"/>
    </source>
</evidence>
<keyword evidence="3" id="KW-1185">Reference proteome</keyword>
<feature type="region of interest" description="Disordered" evidence="1">
    <location>
        <begin position="44"/>
        <end position="66"/>
    </location>
</feature>
<name>A0ABZ1BBJ8_9ACTN</name>
<accession>A0ABZ1BBJ8</accession>
<evidence type="ECO:0000313" key="3">
    <source>
        <dbReference type="Proteomes" id="UP001324287"/>
    </source>
</evidence>
<gene>
    <name evidence="2" type="ORF">U6N30_29215</name>
</gene>
<dbReference type="RefSeq" id="WP_324278628.1">
    <property type="nucleotide sequence ID" value="NZ_CP141261.1"/>
</dbReference>